<organism evidence="1 2">
    <name type="scientific">Brevundimonas intermedia</name>
    <dbReference type="NCBI Taxonomy" id="74315"/>
    <lineage>
        <taxon>Bacteria</taxon>
        <taxon>Pseudomonadati</taxon>
        <taxon>Pseudomonadota</taxon>
        <taxon>Alphaproteobacteria</taxon>
        <taxon>Caulobacterales</taxon>
        <taxon>Caulobacteraceae</taxon>
        <taxon>Brevundimonas</taxon>
    </lineage>
</organism>
<dbReference type="AlphaFoldDB" id="A0A4Y9S2J2"/>
<protein>
    <submittedName>
        <fullName evidence="1">Uncharacterized protein</fullName>
    </submittedName>
</protein>
<proteinExistence type="predicted"/>
<gene>
    <name evidence="1" type="ORF">EGY25_05750</name>
</gene>
<evidence type="ECO:0000313" key="2">
    <source>
        <dbReference type="Proteomes" id="UP000298216"/>
    </source>
</evidence>
<name>A0A4Y9S2J2_9CAUL</name>
<accession>A0A4Y9S2J2</accession>
<dbReference type="EMBL" id="SPVH01000002">
    <property type="protein sequence ID" value="TFW14691.1"/>
    <property type="molecule type" value="Genomic_DNA"/>
</dbReference>
<sequence length="115" mass="13148">MRTYYHVDRGRSLRAGLALPLKDGLSVFGQAYWFKITANPPRLDDDATRREHSLETLRRERFGNLPGSRMTALFAAATLEEALLFAERIEPRPMVPVPIFEVTSSRAESRDSLWL</sequence>
<evidence type="ECO:0000313" key="1">
    <source>
        <dbReference type="EMBL" id="TFW14691.1"/>
    </source>
</evidence>
<keyword evidence="2" id="KW-1185">Reference proteome</keyword>
<comment type="caution">
    <text evidence="1">The sequence shown here is derived from an EMBL/GenBank/DDBJ whole genome shotgun (WGS) entry which is preliminary data.</text>
</comment>
<reference evidence="1 2" key="1">
    <citation type="submission" date="2019-03" db="EMBL/GenBank/DDBJ databases">
        <title>Draft genome of Brevundimonas sp. a heavy metal resistant soil bacteria.</title>
        <authorList>
            <person name="Soto J."/>
        </authorList>
    </citation>
    <scope>NUCLEOTIDE SEQUENCE [LARGE SCALE GENOMIC DNA]</scope>
    <source>
        <strain evidence="1 2">B-10</strain>
    </source>
</reference>
<feature type="non-terminal residue" evidence="1">
    <location>
        <position position="115"/>
    </location>
</feature>
<dbReference type="Proteomes" id="UP000298216">
    <property type="component" value="Unassembled WGS sequence"/>
</dbReference>
<dbReference type="SUPFAM" id="SSF56399">
    <property type="entry name" value="ADP-ribosylation"/>
    <property type="match status" value="1"/>
</dbReference>